<keyword evidence="2 9" id="KW-0808">Transferase</keyword>
<feature type="domain" description="Thiamine phosphate synthase/TenI" evidence="12">
    <location>
        <begin position="12"/>
        <end position="196"/>
    </location>
</feature>
<evidence type="ECO:0000256" key="8">
    <source>
        <dbReference type="ARBA" id="ARBA00047883"/>
    </source>
</evidence>
<keyword evidence="3 9" id="KW-0479">Metal-binding</keyword>
<dbReference type="SUPFAM" id="SSF51391">
    <property type="entry name" value="Thiamin phosphate synthase"/>
    <property type="match status" value="1"/>
</dbReference>
<evidence type="ECO:0000256" key="5">
    <source>
        <dbReference type="ARBA" id="ARBA00022977"/>
    </source>
</evidence>
<evidence type="ECO:0000256" key="11">
    <source>
        <dbReference type="RuleBase" id="RU004253"/>
    </source>
</evidence>
<dbReference type="GO" id="GO:0000287">
    <property type="term" value="F:magnesium ion binding"/>
    <property type="evidence" value="ECO:0007669"/>
    <property type="project" value="UniProtKB-UniRule"/>
</dbReference>
<evidence type="ECO:0000256" key="1">
    <source>
        <dbReference type="ARBA" id="ARBA00005165"/>
    </source>
</evidence>
<dbReference type="InterPro" id="IPR013785">
    <property type="entry name" value="Aldolase_TIM"/>
</dbReference>
<feature type="binding site" evidence="9">
    <location>
        <position position="97"/>
    </location>
    <ligand>
        <name>Mg(2+)</name>
        <dbReference type="ChEBI" id="CHEBI:18420"/>
    </ligand>
</feature>
<evidence type="ECO:0000313" key="14">
    <source>
        <dbReference type="Proteomes" id="UP000298246"/>
    </source>
</evidence>
<dbReference type="HAMAP" id="MF_00097">
    <property type="entry name" value="TMP_synthase"/>
    <property type="match status" value="1"/>
</dbReference>
<feature type="binding site" evidence="9">
    <location>
        <begin position="193"/>
        <end position="194"/>
    </location>
    <ligand>
        <name>2-[(2R,5Z)-2-carboxy-4-methylthiazol-5(2H)-ylidene]ethyl phosphate</name>
        <dbReference type="ChEBI" id="CHEBI:62899"/>
    </ligand>
</feature>
<comment type="pathway">
    <text evidence="1 9 11">Cofactor biosynthesis; thiamine diphosphate biosynthesis; thiamine phosphate from 4-amino-2-methyl-5-diphosphomethylpyrimidine and 4-methyl-5-(2-phosphoethyl)-thiazole: step 1/1.</text>
</comment>
<protein>
    <recommendedName>
        <fullName evidence="9">Thiamine-phosphate synthase</fullName>
        <shortName evidence="9">TP synthase</shortName>
        <shortName evidence="9">TPS</shortName>
        <ecNumber evidence="9">2.5.1.3</ecNumber>
    </recommendedName>
    <alternativeName>
        <fullName evidence="9">Thiamine-phosphate pyrophosphorylase</fullName>
        <shortName evidence="9">TMP pyrophosphorylase</shortName>
        <shortName evidence="9">TMP-PPase</shortName>
    </alternativeName>
</protein>
<evidence type="ECO:0000256" key="2">
    <source>
        <dbReference type="ARBA" id="ARBA00022679"/>
    </source>
</evidence>
<evidence type="ECO:0000256" key="7">
    <source>
        <dbReference type="ARBA" id="ARBA00047851"/>
    </source>
</evidence>
<accession>A0A4Y8PPS2</accession>
<keyword evidence="14" id="KW-1185">Reference proteome</keyword>
<dbReference type="PANTHER" id="PTHR20857">
    <property type="entry name" value="THIAMINE-PHOSPHATE PYROPHOSPHORYLASE"/>
    <property type="match status" value="1"/>
</dbReference>
<dbReference type="UniPathway" id="UPA00060">
    <property type="reaction ID" value="UER00141"/>
</dbReference>
<gene>
    <name evidence="9" type="primary">thiE</name>
    <name evidence="13" type="ORF">B5M42_24615</name>
</gene>
<dbReference type="RefSeq" id="WP_134757770.1">
    <property type="nucleotide sequence ID" value="NZ_MYFO02000009.1"/>
</dbReference>
<comment type="catalytic activity">
    <reaction evidence="6 9 10">
        <text>4-methyl-5-(2-phosphooxyethyl)-thiazole + 4-amino-2-methyl-5-(diphosphooxymethyl)pyrimidine + H(+) = thiamine phosphate + diphosphate</text>
        <dbReference type="Rhea" id="RHEA:22328"/>
        <dbReference type="ChEBI" id="CHEBI:15378"/>
        <dbReference type="ChEBI" id="CHEBI:33019"/>
        <dbReference type="ChEBI" id="CHEBI:37575"/>
        <dbReference type="ChEBI" id="CHEBI:57841"/>
        <dbReference type="ChEBI" id="CHEBI:58296"/>
        <dbReference type="EC" id="2.5.1.3"/>
    </reaction>
</comment>
<name>A0A4Y8PPS2_9BACL</name>
<evidence type="ECO:0000259" key="12">
    <source>
        <dbReference type="Pfam" id="PF02581"/>
    </source>
</evidence>
<comment type="catalytic activity">
    <reaction evidence="7 9 10">
        <text>2-(2-carboxy-4-methylthiazol-5-yl)ethyl phosphate + 4-amino-2-methyl-5-(diphosphooxymethyl)pyrimidine + 2 H(+) = thiamine phosphate + CO2 + diphosphate</text>
        <dbReference type="Rhea" id="RHEA:47848"/>
        <dbReference type="ChEBI" id="CHEBI:15378"/>
        <dbReference type="ChEBI" id="CHEBI:16526"/>
        <dbReference type="ChEBI" id="CHEBI:33019"/>
        <dbReference type="ChEBI" id="CHEBI:37575"/>
        <dbReference type="ChEBI" id="CHEBI:57841"/>
        <dbReference type="ChEBI" id="CHEBI:62890"/>
        <dbReference type="EC" id="2.5.1.3"/>
    </reaction>
</comment>
<comment type="function">
    <text evidence="9">Condenses 4-methyl-5-(beta-hydroxyethyl)thiazole monophosphate (THZ-P) and 2-methyl-4-amino-5-hydroxymethyl pyrimidine pyrophosphate (HMP-PP) to form thiamine monophosphate (TMP).</text>
</comment>
<feature type="binding site" evidence="9">
    <location>
        <position position="78"/>
    </location>
    <ligand>
        <name>Mg(2+)</name>
        <dbReference type="ChEBI" id="CHEBI:18420"/>
    </ligand>
</feature>
<dbReference type="InterPro" id="IPR022998">
    <property type="entry name" value="ThiamineP_synth_TenI"/>
</dbReference>
<evidence type="ECO:0000256" key="6">
    <source>
        <dbReference type="ARBA" id="ARBA00047334"/>
    </source>
</evidence>
<dbReference type="InterPro" id="IPR036206">
    <property type="entry name" value="ThiamineP_synth_sf"/>
</dbReference>
<dbReference type="CDD" id="cd00564">
    <property type="entry name" value="TMP_TenI"/>
    <property type="match status" value="1"/>
</dbReference>
<dbReference type="Proteomes" id="UP000298246">
    <property type="component" value="Unassembled WGS sequence"/>
</dbReference>
<keyword evidence="4 9" id="KW-0460">Magnesium</keyword>
<evidence type="ECO:0000256" key="4">
    <source>
        <dbReference type="ARBA" id="ARBA00022842"/>
    </source>
</evidence>
<dbReference type="Pfam" id="PF02581">
    <property type="entry name" value="TMP-TENI"/>
    <property type="match status" value="1"/>
</dbReference>
<proteinExistence type="inferred from homology"/>
<comment type="caution">
    <text evidence="13">The sequence shown here is derived from an EMBL/GenBank/DDBJ whole genome shotgun (WGS) entry which is preliminary data.</text>
</comment>
<dbReference type="Gene3D" id="3.20.20.70">
    <property type="entry name" value="Aldolase class I"/>
    <property type="match status" value="1"/>
</dbReference>
<evidence type="ECO:0000256" key="10">
    <source>
        <dbReference type="RuleBase" id="RU003826"/>
    </source>
</evidence>
<dbReference type="NCBIfam" id="TIGR00693">
    <property type="entry name" value="thiE"/>
    <property type="match status" value="1"/>
</dbReference>
<dbReference type="GO" id="GO:0005737">
    <property type="term" value="C:cytoplasm"/>
    <property type="evidence" value="ECO:0007669"/>
    <property type="project" value="TreeGrafter"/>
</dbReference>
<dbReference type="GO" id="GO:0009229">
    <property type="term" value="P:thiamine diphosphate biosynthetic process"/>
    <property type="evidence" value="ECO:0007669"/>
    <property type="project" value="UniProtKB-UniRule"/>
</dbReference>
<dbReference type="GO" id="GO:0004789">
    <property type="term" value="F:thiamine-phosphate diphosphorylase activity"/>
    <property type="evidence" value="ECO:0007669"/>
    <property type="project" value="UniProtKB-UniRule"/>
</dbReference>
<dbReference type="FunFam" id="3.20.20.70:FF:000096">
    <property type="entry name" value="Thiamine-phosphate synthase"/>
    <property type="match status" value="1"/>
</dbReference>
<dbReference type="InterPro" id="IPR034291">
    <property type="entry name" value="TMP_synthase"/>
</dbReference>
<organism evidence="13 14">
    <name type="scientific">Paenibacillus athensensis</name>
    <dbReference type="NCBI Taxonomy" id="1967502"/>
    <lineage>
        <taxon>Bacteria</taxon>
        <taxon>Bacillati</taxon>
        <taxon>Bacillota</taxon>
        <taxon>Bacilli</taxon>
        <taxon>Bacillales</taxon>
        <taxon>Paenibacillaceae</taxon>
        <taxon>Paenibacillus</taxon>
    </lineage>
</organism>
<comment type="cofactor">
    <cofactor evidence="9">
        <name>Mg(2+)</name>
        <dbReference type="ChEBI" id="CHEBI:18420"/>
    </cofactor>
    <text evidence="9">Binds 1 Mg(2+) ion per subunit.</text>
</comment>
<sequence length="223" mass="22441">MSPGQLRAALRLYVVLGSPNCAGRDPVQVLAAALDGGVTMVQFREKGPGALQGAARRALGGELRRLCDQRGVPFIVNDDVGLALELGADGVHIGQEDEAAVQVRRRTSGLIVGVSAHNQAEAESALAAGADYLGVGPMYATRTKLDAREVQGPAGLARMRAAGIRAPLVGIGGIDAGNAAAVLAAGADGAAVVSAIAAARDPRAAAAELSRATAAVLGALRQR</sequence>
<evidence type="ECO:0000313" key="13">
    <source>
        <dbReference type="EMBL" id="TFE82716.1"/>
    </source>
</evidence>
<comment type="catalytic activity">
    <reaction evidence="8 9 10">
        <text>2-[(2R,5Z)-2-carboxy-4-methylthiazol-5(2H)-ylidene]ethyl phosphate + 4-amino-2-methyl-5-(diphosphooxymethyl)pyrimidine + 2 H(+) = thiamine phosphate + CO2 + diphosphate</text>
        <dbReference type="Rhea" id="RHEA:47844"/>
        <dbReference type="ChEBI" id="CHEBI:15378"/>
        <dbReference type="ChEBI" id="CHEBI:16526"/>
        <dbReference type="ChEBI" id="CHEBI:33019"/>
        <dbReference type="ChEBI" id="CHEBI:37575"/>
        <dbReference type="ChEBI" id="CHEBI:57841"/>
        <dbReference type="ChEBI" id="CHEBI:62899"/>
        <dbReference type="EC" id="2.5.1.3"/>
    </reaction>
</comment>
<comment type="similarity">
    <text evidence="9 10">Belongs to the thiamine-phosphate synthase family.</text>
</comment>
<feature type="binding site" evidence="9">
    <location>
        <position position="77"/>
    </location>
    <ligand>
        <name>4-amino-2-methyl-5-(diphosphooxymethyl)pyrimidine</name>
        <dbReference type="ChEBI" id="CHEBI:57841"/>
    </ligand>
</feature>
<feature type="binding site" evidence="9">
    <location>
        <position position="115"/>
    </location>
    <ligand>
        <name>4-amino-2-methyl-5-(diphosphooxymethyl)pyrimidine</name>
        <dbReference type="ChEBI" id="CHEBI:57841"/>
    </ligand>
</feature>
<evidence type="ECO:0000256" key="3">
    <source>
        <dbReference type="ARBA" id="ARBA00022723"/>
    </source>
</evidence>
<dbReference type="EC" id="2.5.1.3" evidence="9"/>
<feature type="binding site" evidence="9">
    <location>
        <begin position="141"/>
        <end position="143"/>
    </location>
    <ligand>
        <name>2-[(2R,5Z)-2-carboxy-4-methylthiazol-5(2H)-ylidene]ethyl phosphate</name>
        <dbReference type="ChEBI" id="CHEBI:62899"/>
    </ligand>
</feature>
<dbReference type="EMBL" id="MYFO01000071">
    <property type="protein sequence ID" value="TFE82716.1"/>
    <property type="molecule type" value="Genomic_DNA"/>
</dbReference>
<feature type="binding site" evidence="9">
    <location>
        <position position="173"/>
    </location>
    <ligand>
        <name>2-[(2R,5Z)-2-carboxy-4-methylthiazol-5(2H)-ylidene]ethyl phosphate</name>
        <dbReference type="ChEBI" id="CHEBI:62899"/>
    </ligand>
</feature>
<feature type="binding site" evidence="9">
    <location>
        <begin position="42"/>
        <end position="46"/>
    </location>
    <ligand>
        <name>4-amino-2-methyl-5-(diphosphooxymethyl)pyrimidine</name>
        <dbReference type="ChEBI" id="CHEBI:57841"/>
    </ligand>
</feature>
<feature type="binding site" evidence="9">
    <location>
        <position position="144"/>
    </location>
    <ligand>
        <name>4-amino-2-methyl-5-(diphosphooxymethyl)pyrimidine</name>
        <dbReference type="ChEBI" id="CHEBI:57841"/>
    </ligand>
</feature>
<keyword evidence="5 9" id="KW-0784">Thiamine biosynthesis</keyword>
<dbReference type="AlphaFoldDB" id="A0A4Y8PPS2"/>
<dbReference type="OrthoDB" id="9812206at2"/>
<dbReference type="PANTHER" id="PTHR20857:SF15">
    <property type="entry name" value="THIAMINE-PHOSPHATE SYNTHASE"/>
    <property type="match status" value="1"/>
</dbReference>
<reference evidence="13 14" key="1">
    <citation type="submission" date="2017-03" db="EMBL/GenBank/DDBJ databases">
        <title>Isolation of Levoglucosan Utilizing Bacteria.</title>
        <authorList>
            <person name="Arya A.S."/>
        </authorList>
    </citation>
    <scope>NUCLEOTIDE SEQUENCE [LARGE SCALE GENOMIC DNA]</scope>
    <source>
        <strain evidence="13 14">MEC069</strain>
    </source>
</reference>
<dbReference type="GO" id="GO:0009228">
    <property type="term" value="P:thiamine biosynthetic process"/>
    <property type="evidence" value="ECO:0007669"/>
    <property type="project" value="UniProtKB-KW"/>
</dbReference>
<evidence type="ECO:0000256" key="9">
    <source>
        <dbReference type="HAMAP-Rule" id="MF_00097"/>
    </source>
</evidence>